<evidence type="ECO:0000256" key="4">
    <source>
        <dbReference type="ARBA" id="ARBA00022679"/>
    </source>
</evidence>
<dbReference type="InterPro" id="IPR029044">
    <property type="entry name" value="Nucleotide-diphossugar_trans"/>
</dbReference>
<sequence length="337" mass="38384">MSCNSLRNRTTFKCSQAVDFVRVAPQVNAIIASKTRELKQNDNAGEMQLRGSVLTNRTETHVAEPTRGILMVVYPKMLHSIHATIRLLRDYGCQLPVQMWFLESEMGAAPLGYSRVLQSLVKDYGPVTLRGVTDDLVVGFTSRVYALAHSQLDHMLFLDADNAPVKDPTYLFDTPKFIETGSLFWPDFWTPANTIFNLKAQSLIWELVGTPFFDMFEQESGQLLIDRKRAAVALHVAQFLAMREPRHLERLRLAYGDKDLFRLAWLRTNTPFHMIATPPAAAGMVKQNQFCGMTMVQHDTKGEVVFLHRNGKKLSGAEDFRRITRGDIFKRLYSQKK</sequence>
<organism evidence="11 12">
    <name type="scientific">Phytophthora infestans</name>
    <name type="common">Potato late blight agent</name>
    <name type="synonym">Botrytis infestans</name>
    <dbReference type="NCBI Taxonomy" id="4787"/>
    <lineage>
        <taxon>Eukaryota</taxon>
        <taxon>Sar</taxon>
        <taxon>Stramenopiles</taxon>
        <taxon>Oomycota</taxon>
        <taxon>Peronosporomycetes</taxon>
        <taxon>Peronosporales</taxon>
        <taxon>Peronosporaceae</taxon>
        <taxon>Phytophthora</taxon>
    </lineage>
</organism>
<comment type="subcellular location">
    <subcellularLocation>
        <location evidence="10">Endomembrane system</location>
        <topology evidence="10">Single-pass membrane protein</topology>
    </subcellularLocation>
    <subcellularLocation>
        <location evidence="1">Golgi apparatus membrane</location>
    </subcellularLocation>
    <subcellularLocation>
        <location evidence="2">Membrane</location>
        <topology evidence="2">Single-pass type II membrane protein</topology>
    </subcellularLocation>
</comment>
<accession>A0A8S9U0D2</accession>
<keyword evidence="8" id="KW-0333">Golgi apparatus</keyword>
<evidence type="ECO:0000256" key="1">
    <source>
        <dbReference type="ARBA" id="ARBA00004394"/>
    </source>
</evidence>
<keyword evidence="5" id="KW-0812">Transmembrane</keyword>
<comment type="similarity">
    <text evidence="3">Belongs to the MNN1/MNT family.</text>
</comment>
<evidence type="ECO:0000313" key="12">
    <source>
        <dbReference type="Proteomes" id="UP000704712"/>
    </source>
</evidence>
<dbReference type="AlphaFoldDB" id="A0A8S9U0D2"/>
<keyword evidence="4" id="KW-0808">Transferase</keyword>
<dbReference type="EMBL" id="JAACNO010002301">
    <property type="protein sequence ID" value="KAF4134376.1"/>
    <property type="molecule type" value="Genomic_DNA"/>
</dbReference>
<dbReference type="Proteomes" id="UP000704712">
    <property type="component" value="Unassembled WGS sequence"/>
</dbReference>
<dbReference type="PANTHER" id="PTHR31646">
    <property type="entry name" value="ALPHA-1,2-MANNOSYLTRANSFERASE MNN2"/>
    <property type="match status" value="1"/>
</dbReference>
<keyword evidence="6" id="KW-0735">Signal-anchor</keyword>
<keyword evidence="11" id="KW-0328">Glycosyltransferase</keyword>
<evidence type="ECO:0000256" key="7">
    <source>
        <dbReference type="ARBA" id="ARBA00022989"/>
    </source>
</evidence>
<keyword evidence="7" id="KW-1133">Transmembrane helix</keyword>
<evidence type="ECO:0000256" key="6">
    <source>
        <dbReference type="ARBA" id="ARBA00022968"/>
    </source>
</evidence>
<evidence type="ECO:0000256" key="5">
    <source>
        <dbReference type="ARBA" id="ARBA00022692"/>
    </source>
</evidence>
<dbReference type="InterPro" id="IPR022751">
    <property type="entry name" value="Alpha_mannosyltransferase"/>
</dbReference>
<dbReference type="GO" id="GO:0000139">
    <property type="term" value="C:Golgi membrane"/>
    <property type="evidence" value="ECO:0007669"/>
    <property type="project" value="UniProtKB-SubCell"/>
</dbReference>
<gene>
    <name evidence="11" type="ORF">GN958_ATG16508</name>
</gene>
<reference evidence="11" key="1">
    <citation type="submission" date="2020-03" db="EMBL/GenBank/DDBJ databases">
        <title>Hybrid Assembly of Korean Phytophthora infestans isolates.</title>
        <authorList>
            <person name="Prokchorchik M."/>
            <person name="Lee Y."/>
            <person name="Seo J."/>
            <person name="Cho J.-H."/>
            <person name="Park Y.-E."/>
            <person name="Jang D.-C."/>
            <person name="Im J.-S."/>
            <person name="Choi J.-G."/>
            <person name="Park H.-J."/>
            <person name="Lee G.-B."/>
            <person name="Lee Y.-G."/>
            <person name="Hong S.-Y."/>
            <person name="Cho K."/>
            <person name="Sohn K.H."/>
        </authorList>
    </citation>
    <scope>NUCLEOTIDE SEQUENCE</scope>
    <source>
        <strain evidence="11">KR_2_A2</strain>
    </source>
</reference>
<name>A0A8S9U0D2_PHYIN</name>
<dbReference type="GO" id="GO:0000026">
    <property type="term" value="F:alpha-1,2-mannosyltransferase activity"/>
    <property type="evidence" value="ECO:0007669"/>
    <property type="project" value="TreeGrafter"/>
</dbReference>
<dbReference type="GO" id="GO:0046354">
    <property type="term" value="P:mannan biosynthetic process"/>
    <property type="evidence" value="ECO:0007669"/>
    <property type="project" value="TreeGrafter"/>
</dbReference>
<keyword evidence="9" id="KW-0472">Membrane</keyword>
<evidence type="ECO:0000313" key="11">
    <source>
        <dbReference type="EMBL" id="KAF4134376.1"/>
    </source>
</evidence>
<protein>
    <submittedName>
        <fullName evidence="11">Putative Mannosyltransferase</fullName>
    </submittedName>
</protein>
<evidence type="ECO:0000256" key="9">
    <source>
        <dbReference type="ARBA" id="ARBA00023136"/>
    </source>
</evidence>
<dbReference type="PANTHER" id="PTHR31646:SF1">
    <property type="entry name" value="ALPHA-1,2-MANNOSYLTRANSFERASE MNN2"/>
    <property type="match status" value="1"/>
</dbReference>
<evidence type="ECO:0000256" key="3">
    <source>
        <dbReference type="ARBA" id="ARBA00009105"/>
    </source>
</evidence>
<dbReference type="SUPFAM" id="SSF53448">
    <property type="entry name" value="Nucleotide-diphospho-sugar transferases"/>
    <property type="match status" value="1"/>
</dbReference>
<comment type="caution">
    <text evidence="11">The sequence shown here is derived from an EMBL/GenBank/DDBJ whole genome shotgun (WGS) entry which is preliminary data.</text>
</comment>
<evidence type="ECO:0000256" key="2">
    <source>
        <dbReference type="ARBA" id="ARBA00004606"/>
    </source>
</evidence>
<evidence type="ECO:0000256" key="10">
    <source>
        <dbReference type="ARBA" id="ARBA00037847"/>
    </source>
</evidence>
<evidence type="ECO:0000256" key="8">
    <source>
        <dbReference type="ARBA" id="ARBA00023034"/>
    </source>
</evidence>
<dbReference type="Pfam" id="PF11051">
    <property type="entry name" value="Mannosyl_trans3"/>
    <property type="match status" value="1"/>
</dbReference>
<dbReference type="Gene3D" id="3.90.550.10">
    <property type="entry name" value="Spore Coat Polysaccharide Biosynthesis Protein SpsA, Chain A"/>
    <property type="match status" value="1"/>
</dbReference>
<proteinExistence type="inferred from homology"/>